<dbReference type="InterPro" id="IPR044824">
    <property type="entry name" value="MAIN-like"/>
</dbReference>
<keyword evidence="3" id="KW-1185">Reference proteome</keyword>
<evidence type="ECO:0000313" key="3">
    <source>
        <dbReference type="Proteomes" id="UP000289738"/>
    </source>
</evidence>
<dbReference type="PANTHER" id="PTHR46033">
    <property type="entry name" value="PROTEIN MAIN-LIKE 2"/>
    <property type="match status" value="1"/>
</dbReference>
<comment type="caution">
    <text evidence="2">The sequence shown here is derived from an EMBL/GenBank/DDBJ whole genome shotgun (WGS) entry which is preliminary data.</text>
</comment>
<reference evidence="2 3" key="1">
    <citation type="submission" date="2019-01" db="EMBL/GenBank/DDBJ databases">
        <title>Sequencing of cultivated peanut Arachis hypogaea provides insights into genome evolution and oil improvement.</title>
        <authorList>
            <person name="Chen X."/>
        </authorList>
    </citation>
    <scope>NUCLEOTIDE SEQUENCE [LARGE SCALE GENOMIC DNA]</scope>
    <source>
        <strain evidence="3">cv. Fuhuasheng</strain>
        <tissue evidence="2">Leaves</tissue>
    </source>
</reference>
<dbReference type="GO" id="GO:0010073">
    <property type="term" value="P:meristem maintenance"/>
    <property type="evidence" value="ECO:0007669"/>
    <property type="project" value="InterPro"/>
</dbReference>
<dbReference type="Pfam" id="PF10536">
    <property type="entry name" value="PMD"/>
    <property type="match status" value="1"/>
</dbReference>
<feature type="domain" description="Aminotransferase-like plant mobile" evidence="1">
    <location>
        <begin position="4"/>
        <end position="62"/>
    </location>
</feature>
<name>A0A444WVA4_ARAHY</name>
<dbReference type="InterPro" id="IPR019557">
    <property type="entry name" value="AminoTfrase-like_pln_mobile"/>
</dbReference>
<proteinExistence type="predicted"/>
<gene>
    <name evidence="2" type="ORF">Ahy_Scaffold1g107290</name>
</gene>
<dbReference type="EMBL" id="SDMP01000021">
    <property type="protein sequence ID" value="RYQ81330.1"/>
    <property type="molecule type" value="Genomic_DNA"/>
</dbReference>
<organism evidence="2 3">
    <name type="scientific">Arachis hypogaea</name>
    <name type="common">Peanut</name>
    <dbReference type="NCBI Taxonomy" id="3818"/>
    <lineage>
        <taxon>Eukaryota</taxon>
        <taxon>Viridiplantae</taxon>
        <taxon>Streptophyta</taxon>
        <taxon>Embryophyta</taxon>
        <taxon>Tracheophyta</taxon>
        <taxon>Spermatophyta</taxon>
        <taxon>Magnoliopsida</taxon>
        <taxon>eudicotyledons</taxon>
        <taxon>Gunneridae</taxon>
        <taxon>Pentapetalae</taxon>
        <taxon>rosids</taxon>
        <taxon>fabids</taxon>
        <taxon>Fabales</taxon>
        <taxon>Fabaceae</taxon>
        <taxon>Papilionoideae</taxon>
        <taxon>50 kb inversion clade</taxon>
        <taxon>dalbergioids sensu lato</taxon>
        <taxon>Dalbergieae</taxon>
        <taxon>Pterocarpus clade</taxon>
        <taxon>Arachis</taxon>
    </lineage>
</organism>
<evidence type="ECO:0000313" key="2">
    <source>
        <dbReference type="EMBL" id="RYQ81330.1"/>
    </source>
</evidence>
<protein>
    <recommendedName>
        <fullName evidence="1">Aminotransferase-like plant mobile domain-containing protein</fullName>
    </recommendedName>
</protein>
<sequence>MRFYHVFRIGMIRGFYPLLAALVERSSPETHTFLLSVGEVTVTLKDVVHIFGSPIDGEPVNGWVRRIRDVESLDTEESIKRYVRCQIFCLLGSTLFTDRLTAYGHAKYLPLLCDFERIGKSDRHNVLVQQQLEVYLCIFRIGVCHQHELEACNA</sequence>
<dbReference type="PANTHER" id="PTHR46033:SF8">
    <property type="entry name" value="PROTEIN MAINTENANCE OF MERISTEMS-LIKE"/>
    <property type="match status" value="1"/>
</dbReference>
<accession>A0A444WVA4</accession>
<dbReference type="Proteomes" id="UP000289738">
    <property type="component" value="Unassembled WGS sequence"/>
</dbReference>
<evidence type="ECO:0000259" key="1">
    <source>
        <dbReference type="Pfam" id="PF10536"/>
    </source>
</evidence>
<dbReference type="AlphaFoldDB" id="A0A444WVA4"/>